<dbReference type="InterPro" id="IPR030930">
    <property type="entry name" value="AIDA"/>
</dbReference>
<dbReference type="InterPro" id="IPR006315">
    <property type="entry name" value="OM_autotransptr_brl_dom"/>
</dbReference>
<dbReference type="Gene3D" id="2.160.20.20">
    <property type="match status" value="1"/>
</dbReference>
<organism evidence="2">
    <name type="scientific">Phascolarctobacterium faecium</name>
    <dbReference type="NCBI Taxonomy" id="33025"/>
    <lineage>
        <taxon>Bacteria</taxon>
        <taxon>Bacillati</taxon>
        <taxon>Bacillota</taxon>
        <taxon>Negativicutes</taxon>
        <taxon>Acidaminococcales</taxon>
        <taxon>Acidaminococcaceae</taxon>
        <taxon>Phascolarctobacterium</taxon>
    </lineage>
</organism>
<dbReference type="SUPFAM" id="SSF103515">
    <property type="entry name" value="Autotransporter"/>
    <property type="match status" value="1"/>
</dbReference>
<dbReference type="InterPro" id="IPR011050">
    <property type="entry name" value="Pectin_lyase_fold/virulence"/>
</dbReference>
<dbReference type="HOGENOM" id="CLU_305624_0_0_9"/>
<dbReference type="InterPro" id="IPR003991">
    <property type="entry name" value="Pertactin_virulence_factor"/>
</dbReference>
<dbReference type="eggNOG" id="COG3468">
    <property type="taxonomic scope" value="Bacteria"/>
</dbReference>
<sequence length="970" mass="100253">MYIWGGKFVPLKSRVKSLLGEKRKKRAEKVLATVVMGMNLVNVTAPVAALAAAGKTVPAPVQPLRIDAAPLDYAVLPQLADVVDRAIFARAEATDYSGNASVATMVKGDTQTITSGQNGIVSVMSGDVNGAGLQTISSGGTGTVSKMDGGGTQFVSSGGIGTVIDMNGGYQTVYEGGTGKVETMDGLQYISGGVGSVGTMNGPAGQFIYSGGTGMINELNSYQQYVNEGCTGIINIMNTTGTQWISANAVGTVVTLKSGTQLVDDGGTGTIITLDNHDGAGGQIVYSNAIGTIVTMLDGEQYVFKGGSATVVDMSGGTQIVRVSGNGMIETLNGGEQNIMGGGTGLVSTMNSGSQVISSSGTGTVDTLNGGTQTVAGGGNGTVSTMLGGTQVVSSSGKGTVNALNGGTQIVSVGGTSLDTVLNSGGTVYLGSGGNISNITYSGGMQIIDNITSGYDNMTLGSGGTNVTMGIISGAQMSGTIINSGGEQLILNGGTALDTELNGGIMQMSSGGIVSGMTMTGGSMVLENIDGGSFNINGTLTANNAVIDMTDSSVTRAGTPAYESLTIDTLSGSGTTFILDTDLAGEANSDKVTITHADVGTHYVQIKDLSKLNNIEVTGEHKQLLITDASGKLTFVGKEFNAGGLWDVDPTLSKGDALGLSANDWYLTNMVKTVNNDTSVLLDAADNSYAMWRNTNDSLRSRLGALASGREQADGVWARTQAGRFSGSGYEGRYNLYQLGFEKQFKGGSIYGGAIDYGDGSGSYAPGSSKDNLRSFSLYGIWTAGSGAYTNVTARVGNFSTDLESYGDYPDKASYKQHAYSLSVEYGKRFDFEAGFFVEPQAQFTLGRLAGIDYTTDRGVNGRIDGMNSAIGRIGFVMGQKIENGSDIYLKADLLHEFAGERDLQLTSDAGGTNDILTKHNDYGDTWFELGLGGNVRISKTGNFYGEVTRGFGGDINKKWSINAGLRFTF</sequence>
<reference evidence="2" key="1">
    <citation type="submission" date="2012-11" db="EMBL/GenBank/DDBJ databases">
        <title>Dependencies among metagenomic species, viruses, plasmids and units of genetic variation.</title>
        <authorList>
            <person name="Nielsen H.B."/>
            <person name="Almeida M."/>
            <person name="Juncker A.S."/>
            <person name="Rasmussen S."/>
            <person name="Li J."/>
            <person name="Sunagawa S."/>
            <person name="Plichta D."/>
            <person name="Gautier L."/>
            <person name="Le Chatelier E."/>
            <person name="Peletier E."/>
            <person name="Bonde I."/>
            <person name="Nielsen T."/>
            <person name="Manichanh C."/>
            <person name="Arumugam M."/>
            <person name="Batto J."/>
            <person name="Santos M.B.Q.D."/>
            <person name="Blom N."/>
            <person name="Borruel N."/>
            <person name="Burgdorf K.S."/>
            <person name="Boumezbeur F."/>
            <person name="Casellas F."/>
            <person name="Dore J."/>
            <person name="Guarner F."/>
            <person name="Hansen T."/>
            <person name="Hildebrand F."/>
            <person name="Kaas R.S."/>
            <person name="Kennedy S."/>
            <person name="Kristiansen K."/>
            <person name="Kultima J.R."/>
            <person name="Leonard P."/>
            <person name="Levenez F."/>
            <person name="Lund O."/>
            <person name="Moumen B."/>
            <person name="Le Paslier D."/>
            <person name="Pons N."/>
            <person name="Pedersen O."/>
            <person name="Prifti E."/>
            <person name="Qin J."/>
            <person name="Raes J."/>
            <person name="Tap J."/>
            <person name="Tims S."/>
            <person name="Ussery D.W."/>
            <person name="Yamada T."/>
            <person name="MetaHit consortium"/>
            <person name="Renault P."/>
            <person name="Sicheritz-Ponten T."/>
            <person name="Bork P."/>
            <person name="Wang J."/>
            <person name="Brunak S."/>
            <person name="Ehrlich S.D."/>
        </authorList>
    </citation>
    <scope>NUCLEOTIDE SEQUENCE [LARGE SCALE GENOMIC DNA]</scope>
</reference>
<dbReference type="PROSITE" id="PS51208">
    <property type="entry name" value="AUTOTRANSPORTER"/>
    <property type="match status" value="1"/>
</dbReference>
<evidence type="ECO:0000313" key="2">
    <source>
        <dbReference type="EMBL" id="CDB45904.1"/>
    </source>
</evidence>
<accession>R6IH78</accession>
<protein>
    <recommendedName>
        <fullName evidence="1">Autotransporter domain-containing protein</fullName>
    </recommendedName>
</protein>
<evidence type="ECO:0000259" key="1">
    <source>
        <dbReference type="PROSITE" id="PS51208"/>
    </source>
</evidence>
<dbReference type="EMBL" id="CBDS010000064">
    <property type="protein sequence ID" value="CDB45904.1"/>
    <property type="molecule type" value="Genomic_DNA"/>
</dbReference>
<gene>
    <name evidence="2" type="ORF">BN533_00977</name>
</gene>
<dbReference type="STRING" id="1262914.BN533_00977"/>
<feature type="domain" description="Autotransporter" evidence="1">
    <location>
        <begin position="709"/>
        <end position="970"/>
    </location>
</feature>
<dbReference type="Gene3D" id="2.40.128.130">
    <property type="entry name" value="Autotransporter beta-domain"/>
    <property type="match status" value="1"/>
</dbReference>
<dbReference type="AlphaFoldDB" id="R6IH78"/>
<dbReference type="PRINTS" id="PR01484">
    <property type="entry name" value="PRTACTNFAMLY"/>
</dbReference>
<dbReference type="eggNOG" id="COG3210">
    <property type="taxonomic scope" value="Bacteria"/>
</dbReference>
<proteinExistence type="predicted"/>
<dbReference type="NCBIfam" id="TIGR04415">
    <property type="entry name" value="O_hepto_targRPT"/>
    <property type="match status" value="2"/>
</dbReference>
<comment type="caution">
    <text evidence="2">The sequence shown here is derived from an EMBL/GenBank/DDBJ whole genome shotgun (WGS) entry which is preliminary data.</text>
</comment>
<dbReference type="Pfam" id="PF03797">
    <property type="entry name" value="Autotransporter"/>
    <property type="match status" value="1"/>
</dbReference>
<dbReference type="GO" id="GO:0019867">
    <property type="term" value="C:outer membrane"/>
    <property type="evidence" value="ECO:0007669"/>
    <property type="project" value="InterPro"/>
</dbReference>
<name>R6IH78_9FIRM</name>
<dbReference type="InterPro" id="IPR005546">
    <property type="entry name" value="Autotransporte_beta"/>
</dbReference>
<dbReference type="SUPFAM" id="SSF51126">
    <property type="entry name" value="Pectin lyase-like"/>
    <property type="match status" value="1"/>
</dbReference>
<dbReference type="InterPro" id="IPR012332">
    <property type="entry name" value="Autotransporter_pectin_lyase_C"/>
</dbReference>
<dbReference type="NCBIfam" id="TIGR01414">
    <property type="entry name" value="autotrans_barl"/>
    <property type="match status" value="1"/>
</dbReference>
<dbReference type="SMART" id="SM00869">
    <property type="entry name" value="Autotransporter"/>
    <property type="match status" value="1"/>
</dbReference>
<dbReference type="InterPro" id="IPR036709">
    <property type="entry name" value="Autotransporte_beta_dom_sf"/>
</dbReference>